<comment type="caution">
    <text evidence="3">The sequence shown here is derived from an EMBL/GenBank/DDBJ whole genome shotgun (WGS) entry which is preliminary data.</text>
</comment>
<feature type="domain" description="Integrase core" evidence="2">
    <location>
        <begin position="150"/>
        <end position="325"/>
    </location>
</feature>
<dbReference type="Pfam" id="PF24764">
    <property type="entry name" value="rva_4"/>
    <property type="match status" value="1"/>
</dbReference>
<dbReference type="EMBL" id="JAACJJ010000015">
    <property type="protein sequence ID" value="KAF5325266.1"/>
    <property type="molecule type" value="Genomic_DNA"/>
</dbReference>
<evidence type="ECO:0000313" key="3">
    <source>
        <dbReference type="EMBL" id="KAF5325266.1"/>
    </source>
</evidence>
<organism evidence="3 4">
    <name type="scientific">Psilocybe cf. subviscida</name>
    <dbReference type="NCBI Taxonomy" id="2480587"/>
    <lineage>
        <taxon>Eukaryota</taxon>
        <taxon>Fungi</taxon>
        <taxon>Dikarya</taxon>
        <taxon>Basidiomycota</taxon>
        <taxon>Agaricomycotina</taxon>
        <taxon>Agaricomycetes</taxon>
        <taxon>Agaricomycetidae</taxon>
        <taxon>Agaricales</taxon>
        <taxon>Agaricineae</taxon>
        <taxon>Strophariaceae</taxon>
        <taxon>Psilocybe</taxon>
    </lineage>
</organism>
<feature type="compositionally biased region" description="Basic and acidic residues" evidence="1">
    <location>
        <begin position="10"/>
        <end position="20"/>
    </location>
</feature>
<dbReference type="Proteomes" id="UP000567179">
    <property type="component" value="Unassembled WGS sequence"/>
</dbReference>
<evidence type="ECO:0000259" key="2">
    <source>
        <dbReference type="Pfam" id="PF24764"/>
    </source>
</evidence>
<feature type="region of interest" description="Disordered" evidence="1">
    <location>
        <begin position="1"/>
        <end position="20"/>
    </location>
</feature>
<keyword evidence="4" id="KW-1185">Reference proteome</keyword>
<gene>
    <name evidence="3" type="ORF">D9619_009980</name>
</gene>
<dbReference type="InterPro" id="IPR058913">
    <property type="entry name" value="Integrase_dom_put"/>
</dbReference>
<dbReference type="AlphaFoldDB" id="A0A8H5BLD0"/>
<accession>A0A8H5BLD0</accession>
<protein>
    <recommendedName>
        <fullName evidence="2">Integrase core domain-containing protein</fullName>
    </recommendedName>
</protein>
<sequence>MSNNPTGRNQHKDCPSKDDNDVNEIITRYHREGITGRELISELLREKHGIHMSQATVARRFRALGLKGAGKTTKELPEEEGRQLVADQMALDPSRHQGAVTIRESLSQRTGTRLTRDFVRDQMRTLDPEGSALREPAARKIVRGTLRSLGPNHEWSADGHDKLNGINFPIYGIKDVFSSKWLCLEVVPNNRTHDVVAYLYLRTIVAQGGMPLQSTTDCGTETTLMFGLANSLRDAFSPESSVVTPAHRFMRSVHNITIERSWRPLRIELVDNVKAFWDAGSDMYDGDDDLDYNLARWLWSKVIQQELDAFSERKNAHVGRTNKHKLLPSGASPNVIFDLPGRYGGENCLQTVDLDQVRAMMEEISPGGQCLQFVTPEYATYAQDLYDSIGLSERLDLSEVWGVFSHMRTLMTMPN</sequence>
<name>A0A8H5BLD0_9AGAR</name>
<dbReference type="PANTHER" id="PTHR46177:SF1">
    <property type="entry name" value="INTEGRASE CATALYTIC DOMAIN-CONTAINING PROTEIN"/>
    <property type="match status" value="1"/>
</dbReference>
<proteinExistence type="predicted"/>
<reference evidence="3 4" key="1">
    <citation type="journal article" date="2020" name="ISME J.">
        <title>Uncovering the hidden diversity of litter-decomposition mechanisms in mushroom-forming fungi.</title>
        <authorList>
            <person name="Floudas D."/>
            <person name="Bentzer J."/>
            <person name="Ahren D."/>
            <person name="Johansson T."/>
            <person name="Persson P."/>
            <person name="Tunlid A."/>
        </authorList>
    </citation>
    <scope>NUCLEOTIDE SEQUENCE [LARGE SCALE GENOMIC DNA]</scope>
    <source>
        <strain evidence="3 4">CBS 101986</strain>
    </source>
</reference>
<dbReference type="OrthoDB" id="5392716at2759"/>
<dbReference type="PANTHER" id="PTHR46177">
    <property type="entry name" value="INTEGRASE CATALYTIC DOMAIN-CONTAINING PROTEIN"/>
    <property type="match status" value="1"/>
</dbReference>
<evidence type="ECO:0000256" key="1">
    <source>
        <dbReference type="SAM" id="MobiDB-lite"/>
    </source>
</evidence>
<evidence type="ECO:0000313" key="4">
    <source>
        <dbReference type="Proteomes" id="UP000567179"/>
    </source>
</evidence>